<dbReference type="InterPro" id="IPR021757">
    <property type="entry name" value="Ribosomal_mL46_N"/>
</dbReference>
<proteinExistence type="inferred from homology"/>
<evidence type="ECO:0000256" key="2">
    <source>
        <dbReference type="ARBA" id="ARBA00009070"/>
    </source>
</evidence>
<dbReference type="InterPro" id="IPR015797">
    <property type="entry name" value="NUDIX_hydrolase-like_dom_sf"/>
</dbReference>
<dbReference type="SUPFAM" id="SSF55811">
    <property type="entry name" value="Nudix"/>
    <property type="match status" value="1"/>
</dbReference>
<dbReference type="InterPro" id="IPR033650">
    <property type="entry name" value="Ribosomal_mL46_NUDIX"/>
</dbReference>
<evidence type="ECO:0000256" key="4">
    <source>
        <dbReference type="ARBA" id="ARBA00022980"/>
    </source>
</evidence>
<dbReference type="PANTHER" id="PTHR13124:SF12">
    <property type="entry name" value="LARGE RIBOSOMAL SUBUNIT PROTEIN ML46"/>
    <property type="match status" value="1"/>
</dbReference>
<gene>
    <name evidence="10" type="ORF">CPAG_08353</name>
</gene>
<comment type="similarity">
    <text evidence="2">Belongs to the mitochondrion-specific ribosomal protein mL46 family.</text>
</comment>
<comment type="subcellular location">
    <subcellularLocation>
        <location evidence="1">Mitochondrion</location>
    </subcellularLocation>
</comment>
<dbReference type="EMBL" id="DS268113">
    <property type="protein sequence ID" value="KMM72054.1"/>
    <property type="molecule type" value="Genomic_DNA"/>
</dbReference>
<name>A0A0J6FSL6_COCPO</name>
<evidence type="ECO:0000259" key="9">
    <source>
        <dbReference type="Pfam" id="PF11788"/>
    </source>
</evidence>
<organism evidence="10 11">
    <name type="scientific">Coccidioides posadasii RMSCC 3488</name>
    <dbReference type="NCBI Taxonomy" id="454284"/>
    <lineage>
        <taxon>Eukaryota</taxon>
        <taxon>Fungi</taxon>
        <taxon>Dikarya</taxon>
        <taxon>Ascomycota</taxon>
        <taxon>Pezizomycotina</taxon>
        <taxon>Eurotiomycetes</taxon>
        <taxon>Eurotiomycetidae</taxon>
        <taxon>Onygenales</taxon>
        <taxon>Onygenaceae</taxon>
        <taxon>Coccidioides</taxon>
    </lineage>
</organism>
<dbReference type="CDD" id="cd04661">
    <property type="entry name" value="NUDIX_MRP_L46"/>
    <property type="match status" value="1"/>
</dbReference>
<keyword evidence="6" id="KW-0687">Ribonucleoprotein</keyword>
<evidence type="ECO:0000256" key="8">
    <source>
        <dbReference type="SAM" id="MobiDB-lite"/>
    </source>
</evidence>
<feature type="region of interest" description="Disordered" evidence="8">
    <location>
        <begin position="43"/>
        <end position="77"/>
    </location>
</feature>
<protein>
    <recommendedName>
        <fullName evidence="7">Large ribosomal subunit protein mL46</fullName>
    </recommendedName>
</protein>
<keyword evidence="4" id="KW-0689">Ribosomal protein</keyword>
<dbReference type="Pfam" id="PF11788">
    <property type="entry name" value="MRP-L46"/>
    <property type="match status" value="1"/>
</dbReference>
<evidence type="ECO:0000313" key="11">
    <source>
        <dbReference type="Proteomes" id="UP000054567"/>
    </source>
</evidence>
<dbReference type="Proteomes" id="UP000054567">
    <property type="component" value="Unassembled WGS sequence"/>
</dbReference>
<keyword evidence="3" id="KW-0809">Transit peptide</keyword>
<reference evidence="11" key="3">
    <citation type="journal article" date="2010" name="Genome Res.">
        <title>Population genomic sequencing of Coccidioides fungi reveals recent hybridization and transposon control.</title>
        <authorList>
            <person name="Neafsey D.E."/>
            <person name="Barker B.M."/>
            <person name="Sharpton T.J."/>
            <person name="Stajich J.E."/>
            <person name="Park D.J."/>
            <person name="Whiston E."/>
            <person name="Hung C.-Y."/>
            <person name="McMahan C."/>
            <person name="White J."/>
            <person name="Sykes S."/>
            <person name="Heiman D."/>
            <person name="Young S."/>
            <person name="Zeng Q."/>
            <person name="Abouelleil A."/>
            <person name="Aftuck L."/>
            <person name="Bessette D."/>
            <person name="Brown A."/>
            <person name="FitzGerald M."/>
            <person name="Lui A."/>
            <person name="Macdonald J.P."/>
            <person name="Priest M."/>
            <person name="Orbach M.J."/>
            <person name="Galgiani J.N."/>
            <person name="Kirkland T.N."/>
            <person name="Cole G.T."/>
            <person name="Birren B.W."/>
            <person name="Henn M.R."/>
            <person name="Taylor J.W."/>
            <person name="Rounsley S.D."/>
        </authorList>
    </citation>
    <scope>NUCLEOTIDE SEQUENCE [LARGE SCALE GENOMIC DNA]</scope>
    <source>
        <strain evidence="11">RMSCC 3488</strain>
    </source>
</reference>
<dbReference type="GO" id="GO:0005743">
    <property type="term" value="C:mitochondrial inner membrane"/>
    <property type="evidence" value="ECO:0007669"/>
    <property type="project" value="UniProtKB-ARBA"/>
</dbReference>
<dbReference type="AlphaFoldDB" id="A0A0J6FSL6"/>
<keyword evidence="5" id="KW-0496">Mitochondrion</keyword>
<evidence type="ECO:0000256" key="1">
    <source>
        <dbReference type="ARBA" id="ARBA00004173"/>
    </source>
</evidence>
<dbReference type="VEuPathDB" id="FungiDB:CPAG_08353"/>
<accession>A0A0J6FSL6</accession>
<evidence type="ECO:0000256" key="6">
    <source>
        <dbReference type="ARBA" id="ARBA00023274"/>
    </source>
</evidence>
<reference evidence="10 11" key="1">
    <citation type="submission" date="2007-06" db="EMBL/GenBank/DDBJ databases">
        <title>The Genome Sequence of Coccidioides posadasii RMSCC_3488.</title>
        <authorList>
            <consortium name="Coccidioides Genome Resources Consortium"/>
            <consortium name="The Broad Institute Genome Sequencing Platform"/>
            <person name="Henn M.R."/>
            <person name="Sykes S."/>
            <person name="Young S."/>
            <person name="Jaffe D."/>
            <person name="Berlin A."/>
            <person name="Alvarez P."/>
            <person name="Butler J."/>
            <person name="Gnerre S."/>
            <person name="Grabherr M."/>
            <person name="Mauceli E."/>
            <person name="Brockman W."/>
            <person name="Kodira C."/>
            <person name="Alvarado L."/>
            <person name="Zeng Q."/>
            <person name="Crawford M."/>
            <person name="Antoine C."/>
            <person name="Devon K."/>
            <person name="Galgiani J."/>
            <person name="Orsborn K."/>
            <person name="Lewis M.L."/>
            <person name="Nusbaum C."/>
            <person name="Galagan J."/>
            <person name="Birren B."/>
        </authorList>
    </citation>
    <scope>NUCLEOTIDE SEQUENCE [LARGE SCALE GENOMIC DNA]</scope>
    <source>
        <strain evidence="10 11">RMSCC 3488</strain>
    </source>
</reference>
<dbReference type="PANTHER" id="PTHR13124">
    <property type="entry name" value="39S RIBOSOMAL PROTEIN L46, MITOCHONDRIAL PRECURSOR-RELATED"/>
    <property type="match status" value="1"/>
</dbReference>
<dbReference type="GO" id="GO:0005762">
    <property type="term" value="C:mitochondrial large ribosomal subunit"/>
    <property type="evidence" value="ECO:0007669"/>
    <property type="project" value="TreeGrafter"/>
</dbReference>
<evidence type="ECO:0000256" key="3">
    <source>
        <dbReference type="ARBA" id="ARBA00022946"/>
    </source>
</evidence>
<dbReference type="InterPro" id="IPR040008">
    <property type="entry name" value="Ribosomal_mL46"/>
</dbReference>
<evidence type="ECO:0000313" key="10">
    <source>
        <dbReference type="EMBL" id="KMM72054.1"/>
    </source>
</evidence>
<dbReference type="GO" id="GO:0003735">
    <property type="term" value="F:structural constituent of ribosome"/>
    <property type="evidence" value="ECO:0007669"/>
    <property type="project" value="InterPro"/>
</dbReference>
<feature type="domain" description="Large ribosomal subunit protein mL46 N-terminal" evidence="9">
    <location>
        <begin position="80"/>
        <end position="214"/>
    </location>
</feature>
<evidence type="ECO:0000256" key="7">
    <source>
        <dbReference type="ARBA" id="ARBA00035190"/>
    </source>
</evidence>
<dbReference type="Gene3D" id="3.90.79.10">
    <property type="entry name" value="Nucleoside Triphosphate Pyrophosphohydrolase"/>
    <property type="match status" value="1"/>
</dbReference>
<reference evidence="11" key="2">
    <citation type="journal article" date="2009" name="Genome Res.">
        <title>Comparative genomic analyses of the human fungal pathogens Coccidioides and their relatives.</title>
        <authorList>
            <person name="Sharpton T.J."/>
            <person name="Stajich J.E."/>
            <person name="Rounsley S.D."/>
            <person name="Gardner M.J."/>
            <person name="Wortman J.R."/>
            <person name="Jordar V.S."/>
            <person name="Maiti R."/>
            <person name="Kodira C.D."/>
            <person name="Neafsey D.E."/>
            <person name="Zeng Q."/>
            <person name="Hung C.-Y."/>
            <person name="McMahan C."/>
            <person name="Muszewska A."/>
            <person name="Grynberg M."/>
            <person name="Mandel M.A."/>
            <person name="Kellner E.M."/>
            <person name="Barker B.M."/>
            <person name="Galgiani J.N."/>
            <person name="Orbach M.J."/>
            <person name="Kirkland T.N."/>
            <person name="Cole G.T."/>
            <person name="Henn M.R."/>
            <person name="Birren B.W."/>
            <person name="Taylor J.W."/>
        </authorList>
    </citation>
    <scope>NUCLEOTIDE SEQUENCE [LARGE SCALE GENOMIC DNA]</scope>
    <source>
        <strain evidence="11">RMSCC 3488</strain>
    </source>
</reference>
<sequence length="356" mass="39552">MSAGTNSVRRVVTLLASKPTFDTAICKSCQETLSRRGYSSAAAATTTSAADPSSSSPEPPSSTTSTPSTVTSQSSSQPAYTVRAGIVLSRAPQITRDLTPFEKSFYFYQRRLNERLALPFTKYFYFKRGTPADVEWKRKYKERQTAAKDIGNYNAYSKDAWNDELLVGAIESEPEHQVEALIADAEGFAATEAGDSGSKKEEIPRPLSRLTEADQKGDYKSLDRLLQRTLYLLVQAKEGYWKFPSVVLEGKENLRTAAERGLFQSAGPNMNMWVIGYHPIGHYVSKSNKAKTNPETGVQILGEKTFFMKGRIMAGQADLSASTQGIADFKWLAKEEIQQHVNPHYWSAIKNMLAER</sequence>
<dbReference type="OrthoDB" id="414075at2759"/>
<evidence type="ECO:0000256" key="5">
    <source>
        <dbReference type="ARBA" id="ARBA00023128"/>
    </source>
</evidence>
<dbReference type="FunFam" id="3.90.79.10:FF:000018">
    <property type="entry name" value="39S ribosomal protein L46, mitochondrial"/>
    <property type="match status" value="1"/>
</dbReference>